<dbReference type="SUPFAM" id="SSF51445">
    <property type="entry name" value="(Trans)glycosidases"/>
    <property type="match status" value="1"/>
</dbReference>
<evidence type="ECO:0000256" key="4">
    <source>
        <dbReference type="ARBA" id="ARBA00022801"/>
    </source>
</evidence>
<keyword evidence="4" id="KW-0378">Hydrolase</keyword>
<evidence type="ECO:0000259" key="9">
    <source>
        <dbReference type="SMART" id="SM00642"/>
    </source>
</evidence>
<dbReference type="KEGG" id="foc:113207834"/>
<dbReference type="RefSeq" id="XP_052123158.1">
    <property type="nucleotide sequence ID" value="XM_052267198.1"/>
</dbReference>
<reference evidence="11" key="1">
    <citation type="submission" date="2025-08" db="UniProtKB">
        <authorList>
            <consortium name="RefSeq"/>
        </authorList>
    </citation>
    <scope>IDENTIFICATION</scope>
    <source>
        <tissue evidence="11">Whole organism</tissue>
    </source>
</reference>
<feature type="domain" description="Glycosyl hydrolase family 13 catalytic" evidence="9">
    <location>
        <begin position="48"/>
        <end position="443"/>
    </location>
</feature>
<comment type="catalytic activity">
    <reaction evidence="1">
        <text>Hydrolysis of terminal, non-reducing (1-&gt;4)-linked alpha-D-glucose residues with release of alpha-D-glucose.</text>
        <dbReference type="EC" id="3.2.1.20"/>
    </reaction>
</comment>
<gene>
    <name evidence="11" type="primary">LOC113207834</name>
</gene>
<dbReference type="GeneID" id="113207834"/>
<accession>A0A9C6U7B9</accession>
<dbReference type="SMART" id="SM00642">
    <property type="entry name" value="Aamy"/>
    <property type="match status" value="1"/>
</dbReference>
<dbReference type="Proteomes" id="UP000504606">
    <property type="component" value="Unplaced"/>
</dbReference>
<dbReference type="InterPro" id="IPR017853">
    <property type="entry name" value="GH"/>
</dbReference>
<evidence type="ECO:0000256" key="1">
    <source>
        <dbReference type="ARBA" id="ARBA00001657"/>
    </source>
</evidence>
<evidence type="ECO:0000313" key="10">
    <source>
        <dbReference type="Proteomes" id="UP000504606"/>
    </source>
</evidence>
<name>A0A9C6U7B9_FRAOC</name>
<dbReference type="FunFam" id="3.20.20.80:FF:000064">
    <property type="entry name" value="Oligo-1,6-glucosidase"/>
    <property type="match status" value="1"/>
</dbReference>
<keyword evidence="6" id="KW-0326">Glycosidase</keyword>
<dbReference type="EC" id="3.2.1.20" evidence="3"/>
<dbReference type="GO" id="GO:0005975">
    <property type="term" value="P:carbohydrate metabolic process"/>
    <property type="evidence" value="ECO:0007669"/>
    <property type="project" value="InterPro"/>
</dbReference>
<evidence type="ECO:0000256" key="6">
    <source>
        <dbReference type="ARBA" id="ARBA00023295"/>
    </source>
</evidence>
<feature type="compositionally biased region" description="Low complexity" evidence="7">
    <location>
        <begin position="582"/>
        <end position="608"/>
    </location>
</feature>
<keyword evidence="5" id="KW-0325">Glycoprotein</keyword>
<evidence type="ECO:0000256" key="7">
    <source>
        <dbReference type="SAM" id="MobiDB-lite"/>
    </source>
</evidence>
<evidence type="ECO:0000256" key="3">
    <source>
        <dbReference type="ARBA" id="ARBA00012741"/>
    </source>
</evidence>
<dbReference type="InterPro" id="IPR045857">
    <property type="entry name" value="O16G_dom_2"/>
</dbReference>
<feature type="signal peptide" evidence="8">
    <location>
        <begin position="1"/>
        <end position="20"/>
    </location>
</feature>
<dbReference type="GO" id="GO:0004558">
    <property type="term" value="F:alpha-1,4-glucosidase activity"/>
    <property type="evidence" value="ECO:0007669"/>
    <property type="project" value="UniProtKB-EC"/>
</dbReference>
<dbReference type="Pfam" id="PF00128">
    <property type="entry name" value="Alpha-amylase"/>
    <property type="match status" value="1"/>
</dbReference>
<protein>
    <recommendedName>
        <fullName evidence="3">alpha-glucosidase</fullName>
        <ecNumber evidence="3">3.2.1.20</ecNumber>
    </recommendedName>
</protein>
<keyword evidence="8" id="KW-0732">Signal</keyword>
<dbReference type="InterPro" id="IPR006047">
    <property type="entry name" value="GH13_cat_dom"/>
</dbReference>
<comment type="similarity">
    <text evidence="2">Belongs to the glycosyl hydrolase 13 family.</text>
</comment>
<proteinExistence type="inferred from homology"/>
<keyword evidence="10" id="KW-1185">Reference proteome</keyword>
<evidence type="ECO:0000256" key="8">
    <source>
        <dbReference type="SAM" id="SignalP"/>
    </source>
</evidence>
<dbReference type="PANTHER" id="PTHR10357:SF179">
    <property type="entry name" value="NEUTRAL AND BASIC AMINO ACID TRANSPORT PROTEIN RBAT"/>
    <property type="match status" value="1"/>
</dbReference>
<feature type="region of interest" description="Disordered" evidence="7">
    <location>
        <begin position="574"/>
        <end position="624"/>
    </location>
</feature>
<evidence type="ECO:0000313" key="11">
    <source>
        <dbReference type="RefSeq" id="XP_052123158.1"/>
    </source>
</evidence>
<dbReference type="Gene3D" id="3.90.400.10">
    <property type="entry name" value="Oligo-1,6-glucosidase, Domain 2"/>
    <property type="match status" value="1"/>
</dbReference>
<dbReference type="Gene3D" id="3.20.20.80">
    <property type="entry name" value="Glycosidases"/>
    <property type="match status" value="1"/>
</dbReference>
<sequence>MGRVTLGLAALSLALLGVSAEPLRKVNAQPPAAVTDTRQWWETAVIYQVYPRSFKDSNGDGVGDLKGITSKLQYLKDLGVGAVWLSPIYPSPQADFGYDISDFTNVDPQYGTMDDFNELLTKTHDLGMKLVLDLVPNHSSDEHEWFKASVKMDPKYKDYYVWNDGKKETLDNGTVINVPPNNWLSNFRGSGWTWNDERQQFYWHQFAVKQPDLNYRNDDIVEEMKNVLRFWLKKGVDGFRVDAVITLYEDAQLRDQPPCDCDETDPTQRDSQKPIYTENLDETYDMVVQWRKVLEEFGTDKVMMTEAYASLDQTVRYYGTPEKPGASFSFNFYLITSLSVSSSASDFKKVIDDWMSKMDSFRKPNWVIGNHDQFRVGSFFRYGEELQNGLNMISLLLPGTAMTYNGEEIGMDNTYITWAQTKDPQAKNNGEKDYLMKSRDLERTPFQWDSSTSAGFSTNPSTWLPVNPNYFQLNVKAQETAEYSHLKMYKALLKARQQPAVQGPNYSADAMGNVLVIKRELANYDSFIVLVNFDSSESNVKVSDLGHNSLNVWTSSLNSDWKTGSTVTGTIKMRPKSSMVLTTGSTPAPATSPAPETTAGGSTSTAAPPSSPQPSPTPSGSGQLIPSTTFLTALVFLICMQL</sequence>
<dbReference type="CDD" id="cd11328">
    <property type="entry name" value="AmyAc_maltase"/>
    <property type="match status" value="1"/>
</dbReference>
<dbReference type="AlphaFoldDB" id="A0A9C6U7B9"/>
<dbReference type="PANTHER" id="PTHR10357">
    <property type="entry name" value="ALPHA-AMYLASE FAMILY MEMBER"/>
    <property type="match status" value="1"/>
</dbReference>
<organism evidence="10 11">
    <name type="scientific">Frankliniella occidentalis</name>
    <name type="common">Western flower thrips</name>
    <name type="synonym">Euthrips occidentalis</name>
    <dbReference type="NCBI Taxonomy" id="133901"/>
    <lineage>
        <taxon>Eukaryota</taxon>
        <taxon>Metazoa</taxon>
        <taxon>Ecdysozoa</taxon>
        <taxon>Arthropoda</taxon>
        <taxon>Hexapoda</taxon>
        <taxon>Insecta</taxon>
        <taxon>Pterygota</taxon>
        <taxon>Neoptera</taxon>
        <taxon>Paraneoptera</taxon>
        <taxon>Thysanoptera</taxon>
        <taxon>Terebrantia</taxon>
        <taxon>Thripoidea</taxon>
        <taxon>Thripidae</taxon>
        <taxon>Frankliniella</taxon>
    </lineage>
</organism>
<feature type="chain" id="PRO_5039148769" description="alpha-glucosidase" evidence="8">
    <location>
        <begin position="21"/>
        <end position="642"/>
    </location>
</feature>
<dbReference type="FunFam" id="3.90.400.10:FF:000001">
    <property type="entry name" value="Maltase A3, isoform A"/>
    <property type="match status" value="1"/>
</dbReference>
<evidence type="ECO:0000256" key="5">
    <source>
        <dbReference type="ARBA" id="ARBA00023180"/>
    </source>
</evidence>
<evidence type="ECO:0000256" key="2">
    <source>
        <dbReference type="ARBA" id="ARBA00008061"/>
    </source>
</evidence>
<dbReference type="OrthoDB" id="1740265at2759"/>